<evidence type="ECO:0000313" key="1">
    <source>
        <dbReference type="EMBL" id="GFY52910.1"/>
    </source>
</evidence>
<keyword evidence="2" id="KW-1185">Reference proteome</keyword>
<dbReference type="EMBL" id="BMAV01008959">
    <property type="protein sequence ID" value="GFY52910.1"/>
    <property type="molecule type" value="Genomic_DNA"/>
</dbReference>
<proteinExistence type="predicted"/>
<dbReference type="AlphaFoldDB" id="A0A8X6XFZ0"/>
<dbReference type="Proteomes" id="UP000886998">
    <property type="component" value="Unassembled WGS sequence"/>
</dbReference>
<name>A0A8X6XFZ0_9ARAC</name>
<comment type="caution">
    <text evidence="1">The sequence shown here is derived from an EMBL/GenBank/DDBJ whole genome shotgun (WGS) entry which is preliminary data.</text>
</comment>
<evidence type="ECO:0000313" key="2">
    <source>
        <dbReference type="Proteomes" id="UP000886998"/>
    </source>
</evidence>
<accession>A0A8X6XFZ0</accession>
<organism evidence="1 2">
    <name type="scientific">Trichonephila inaurata madagascariensis</name>
    <dbReference type="NCBI Taxonomy" id="2747483"/>
    <lineage>
        <taxon>Eukaryota</taxon>
        <taxon>Metazoa</taxon>
        <taxon>Ecdysozoa</taxon>
        <taxon>Arthropoda</taxon>
        <taxon>Chelicerata</taxon>
        <taxon>Arachnida</taxon>
        <taxon>Araneae</taxon>
        <taxon>Araneomorphae</taxon>
        <taxon>Entelegynae</taxon>
        <taxon>Araneoidea</taxon>
        <taxon>Nephilidae</taxon>
        <taxon>Trichonephila</taxon>
        <taxon>Trichonephila inaurata</taxon>
    </lineage>
</organism>
<reference evidence="1" key="1">
    <citation type="submission" date="2020-08" db="EMBL/GenBank/DDBJ databases">
        <title>Multicomponent nature underlies the extraordinary mechanical properties of spider dragline silk.</title>
        <authorList>
            <person name="Kono N."/>
            <person name="Nakamura H."/>
            <person name="Mori M."/>
            <person name="Yoshida Y."/>
            <person name="Ohtoshi R."/>
            <person name="Malay A.D."/>
            <person name="Moran D.A.P."/>
            <person name="Tomita M."/>
            <person name="Numata K."/>
            <person name="Arakawa K."/>
        </authorList>
    </citation>
    <scope>NUCLEOTIDE SEQUENCE</scope>
</reference>
<gene>
    <name evidence="1" type="ORF">TNIN_204131</name>
</gene>
<protein>
    <submittedName>
        <fullName evidence="1">Uncharacterized protein</fullName>
    </submittedName>
</protein>
<sequence length="86" mass="9754">MCLEYALLRISTKCVSTLPWKLLPAAYYDSYSPFLDLKAVVDSLPIDSLGRPDFRTEDVFSKVILPFLEKVVDEIYVMTGVVMEST</sequence>